<protein>
    <recommendedName>
        <fullName evidence="3">Ribosomal protein</fullName>
    </recommendedName>
</protein>
<accession>A0AAV5WQ41</accession>
<dbReference type="EMBL" id="BTSY01000006">
    <property type="protein sequence ID" value="GMT33167.1"/>
    <property type="molecule type" value="Genomic_DNA"/>
</dbReference>
<evidence type="ECO:0000313" key="1">
    <source>
        <dbReference type="EMBL" id="GMT33167.1"/>
    </source>
</evidence>
<reference evidence="1" key="1">
    <citation type="submission" date="2023-10" db="EMBL/GenBank/DDBJ databases">
        <title>Genome assembly of Pristionchus species.</title>
        <authorList>
            <person name="Yoshida K."/>
            <person name="Sommer R.J."/>
        </authorList>
    </citation>
    <scope>NUCLEOTIDE SEQUENCE</scope>
    <source>
        <strain evidence="1">RS5133</strain>
    </source>
</reference>
<proteinExistence type="predicted"/>
<dbReference type="AlphaFoldDB" id="A0AAV5WQ41"/>
<gene>
    <name evidence="1" type="ORF">PFISCL1PPCAC_24464</name>
</gene>
<dbReference type="Proteomes" id="UP001432322">
    <property type="component" value="Unassembled WGS sequence"/>
</dbReference>
<comment type="caution">
    <text evidence="1">The sequence shown here is derived from an EMBL/GenBank/DDBJ whole genome shotgun (WGS) entry which is preliminary data.</text>
</comment>
<evidence type="ECO:0008006" key="3">
    <source>
        <dbReference type="Google" id="ProtNLM"/>
    </source>
</evidence>
<feature type="non-terminal residue" evidence="1">
    <location>
        <position position="132"/>
    </location>
</feature>
<name>A0AAV5WQ41_9BILA</name>
<organism evidence="1 2">
    <name type="scientific">Pristionchus fissidentatus</name>
    <dbReference type="NCBI Taxonomy" id="1538716"/>
    <lineage>
        <taxon>Eukaryota</taxon>
        <taxon>Metazoa</taxon>
        <taxon>Ecdysozoa</taxon>
        <taxon>Nematoda</taxon>
        <taxon>Chromadorea</taxon>
        <taxon>Rhabditida</taxon>
        <taxon>Rhabditina</taxon>
        <taxon>Diplogasteromorpha</taxon>
        <taxon>Diplogasteroidea</taxon>
        <taxon>Neodiplogasteridae</taxon>
        <taxon>Pristionchus</taxon>
    </lineage>
</organism>
<evidence type="ECO:0000313" key="2">
    <source>
        <dbReference type="Proteomes" id="UP001432322"/>
    </source>
</evidence>
<sequence>MRMIAMTLMVRRREYNTTPASRTVVVTVEEEDTETTDGTDRPADSRLLSLRRLARLAAVSRLATPTPIPLRSLVPSCSSLPGTRPAPRRICSVRCSACAAPLVASSSRSPWLLQLQFPPTRRPLPPRPSLTT</sequence>
<keyword evidence="2" id="KW-1185">Reference proteome</keyword>